<sequence length="107" mass="12146">MAEALARGVSRAGRGGHWTGGRWLEMRAMWRSADGRRYSLTHFVLDRFLTKVMTSTTTTPSTGSTAAQENVKRKSNDPGWEYAVCVNPKKLERVKCILCNKRWRGDQ</sequence>
<comment type="caution">
    <text evidence="1">The sequence shown here is derived from an EMBL/GenBank/DDBJ whole genome shotgun (WGS) entry which is preliminary data.</text>
</comment>
<reference evidence="1 2" key="1">
    <citation type="submission" date="2022-01" db="EMBL/GenBank/DDBJ databases">
        <authorList>
            <person name="Xiong W."/>
            <person name="Schranz E."/>
        </authorList>
    </citation>
    <scope>NUCLEOTIDE SEQUENCE [LARGE SCALE GENOMIC DNA]</scope>
</reference>
<dbReference type="AlphaFoldDB" id="A0AAU9PSW7"/>
<accession>A0AAU9PSW7</accession>
<dbReference type="EMBL" id="CAKMRJ010005745">
    <property type="protein sequence ID" value="CAH1453491.1"/>
    <property type="molecule type" value="Genomic_DNA"/>
</dbReference>
<organism evidence="1 2">
    <name type="scientific">Lactuca virosa</name>
    <dbReference type="NCBI Taxonomy" id="75947"/>
    <lineage>
        <taxon>Eukaryota</taxon>
        <taxon>Viridiplantae</taxon>
        <taxon>Streptophyta</taxon>
        <taxon>Embryophyta</taxon>
        <taxon>Tracheophyta</taxon>
        <taxon>Spermatophyta</taxon>
        <taxon>Magnoliopsida</taxon>
        <taxon>eudicotyledons</taxon>
        <taxon>Gunneridae</taxon>
        <taxon>Pentapetalae</taxon>
        <taxon>asterids</taxon>
        <taxon>campanulids</taxon>
        <taxon>Asterales</taxon>
        <taxon>Asteraceae</taxon>
        <taxon>Cichorioideae</taxon>
        <taxon>Cichorieae</taxon>
        <taxon>Lactucinae</taxon>
        <taxon>Lactuca</taxon>
    </lineage>
</organism>
<evidence type="ECO:0000313" key="1">
    <source>
        <dbReference type="EMBL" id="CAH1453491.1"/>
    </source>
</evidence>
<evidence type="ECO:0000313" key="2">
    <source>
        <dbReference type="Proteomes" id="UP001157418"/>
    </source>
</evidence>
<dbReference type="Proteomes" id="UP001157418">
    <property type="component" value="Unassembled WGS sequence"/>
</dbReference>
<protein>
    <submittedName>
        <fullName evidence="1">Uncharacterized protein</fullName>
    </submittedName>
</protein>
<keyword evidence="2" id="KW-1185">Reference proteome</keyword>
<name>A0AAU9PSW7_9ASTR</name>
<proteinExistence type="predicted"/>
<gene>
    <name evidence="1" type="ORF">LVIROSA_LOCUS38732</name>
</gene>